<sequence>MSYSTLYVATIPQGGKMASLSDLKLKYRVLMRTYRYRTHDWRPGAALRKPLAEARIAVVTTAAFHLPDQPPFDESVKGGDFSYREIPSDTDLSSLGIAHKSDAFDASGIETDKNLALPLEVLRDMVRDGKAGSVNARHFSFMGSISAPERLVSRTAPEVAAMLADDGVDAVLLTPI</sequence>
<dbReference type="GO" id="GO:0050485">
    <property type="term" value="F:oxidoreductase activity, acting on X-H and Y-H to form an X-Y bond, with a disulfide as acceptor"/>
    <property type="evidence" value="ECO:0007669"/>
    <property type="project" value="InterPro"/>
</dbReference>
<evidence type="ECO:0000256" key="1">
    <source>
        <dbReference type="ARBA" id="ARBA00022933"/>
    </source>
</evidence>
<dbReference type="AlphaFoldDB" id="A0A023X5H3"/>
<accession>A0A023X5H3</accession>
<reference evidence="3 4" key="1">
    <citation type="submission" date="2014-03" db="EMBL/GenBank/DDBJ databases">
        <title>Complete genome sequence of the Radio-Resistant Rubrobacter radiotolerans RSPS-4.</title>
        <authorList>
            <person name="Egas C.C."/>
            <person name="Barroso C.C."/>
            <person name="Froufe H.J.C."/>
            <person name="Pacheco J.J."/>
            <person name="Albuquerque L.L."/>
            <person name="da Costa M.M.S."/>
        </authorList>
    </citation>
    <scope>NUCLEOTIDE SEQUENCE [LARGE SCALE GENOMIC DNA]</scope>
    <source>
        <strain evidence="3 4">RSPS-4</strain>
    </source>
</reference>
<dbReference type="EMBL" id="CP007514">
    <property type="protein sequence ID" value="AHY47324.1"/>
    <property type="molecule type" value="Genomic_DNA"/>
</dbReference>
<evidence type="ECO:0000313" key="3">
    <source>
        <dbReference type="EMBL" id="AHY47324.1"/>
    </source>
</evidence>
<proteinExistence type="predicted"/>
<evidence type="ECO:0000313" key="4">
    <source>
        <dbReference type="Proteomes" id="UP000025229"/>
    </source>
</evidence>
<keyword evidence="2" id="KW-0560">Oxidoreductase</keyword>
<gene>
    <name evidence="3" type="ORF">RradSPS_2041</name>
</gene>
<organism evidence="3 4">
    <name type="scientific">Rubrobacter radiotolerans</name>
    <name type="common">Arthrobacter radiotolerans</name>
    <dbReference type="NCBI Taxonomy" id="42256"/>
    <lineage>
        <taxon>Bacteria</taxon>
        <taxon>Bacillati</taxon>
        <taxon>Actinomycetota</taxon>
        <taxon>Rubrobacteria</taxon>
        <taxon>Rubrobacterales</taxon>
        <taxon>Rubrobacteraceae</taxon>
        <taxon>Rubrobacter</taxon>
    </lineage>
</organism>
<dbReference type="HOGENOM" id="CLU_130293_0_0_11"/>
<dbReference type="Pfam" id="PF07355">
    <property type="entry name" value="GRDB"/>
    <property type="match status" value="1"/>
</dbReference>
<dbReference type="KEGG" id="rrd:RradSPS_2041"/>
<name>A0A023X5H3_RUBRA</name>
<dbReference type="InterPro" id="IPR010187">
    <property type="entry name" value="Various_sel_PB"/>
</dbReference>
<protein>
    <submittedName>
        <fullName evidence="3">Glycine/sarcosine/betaine reductase selenoprotein B (GRDB)</fullName>
    </submittedName>
</protein>
<keyword evidence="1" id="KW-0712">Selenocysteine</keyword>
<evidence type="ECO:0000256" key="2">
    <source>
        <dbReference type="ARBA" id="ARBA00023002"/>
    </source>
</evidence>
<dbReference type="Proteomes" id="UP000025229">
    <property type="component" value="Chromosome"/>
</dbReference>
<keyword evidence="4" id="KW-1185">Reference proteome</keyword>
<dbReference type="STRING" id="42256.RradSPS_2041"/>